<sequence>MSGKAVMVMVLLACVLAAQARPMNKFTVRGLLGVDRISPEQMMANNQRAQATTAQSIEEAVNAGANPRLTARAGRVGSFMSWASASAASNPSAGAGQATFDMAERLAPYLP</sequence>
<reference evidence="2 3" key="1">
    <citation type="submission" date="2016-10" db="EMBL/GenBank/DDBJ databases">
        <authorList>
            <person name="Cai Z."/>
        </authorList>
    </citation>
    <scope>NUCLEOTIDE SEQUENCE [LARGE SCALE GENOMIC DNA]</scope>
</reference>
<keyword evidence="1" id="KW-0732">Signal</keyword>
<accession>A0A383W2Y7</accession>
<gene>
    <name evidence="2" type="ORF">BQ4739_LOCUS11670</name>
</gene>
<dbReference type="Proteomes" id="UP000256970">
    <property type="component" value="Unassembled WGS sequence"/>
</dbReference>
<evidence type="ECO:0000313" key="3">
    <source>
        <dbReference type="Proteomes" id="UP000256970"/>
    </source>
</evidence>
<keyword evidence="3" id="KW-1185">Reference proteome</keyword>
<dbReference type="AlphaFoldDB" id="A0A383W2Y7"/>
<feature type="signal peptide" evidence="1">
    <location>
        <begin position="1"/>
        <end position="20"/>
    </location>
</feature>
<feature type="chain" id="PRO_5017086763" evidence="1">
    <location>
        <begin position="21"/>
        <end position="111"/>
    </location>
</feature>
<proteinExistence type="predicted"/>
<dbReference type="EMBL" id="FNXT01001058">
    <property type="protein sequence ID" value="SZX71533.1"/>
    <property type="molecule type" value="Genomic_DNA"/>
</dbReference>
<organism evidence="2 3">
    <name type="scientific">Tetradesmus obliquus</name>
    <name type="common">Green alga</name>
    <name type="synonym">Acutodesmus obliquus</name>
    <dbReference type="NCBI Taxonomy" id="3088"/>
    <lineage>
        <taxon>Eukaryota</taxon>
        <taxon>Viridiplantae</taxon>
        <taxon>Chlorophyta</taxon>
        <taxon>core chlorophytes</taxon>
        <taxon>Chlorophyceae</taxon>
        <taxon>CS clade</taxon>
        <taxon>Sphaeropleales</taxon>
        <taxon>Scenedesmaceae</taxon>
        <taxon>Tetradesmus</taxon>
    </lineage>
</organism>
<evidence type="ECO:0000313" key="2">
    <source>
        <dbReference type="EMBL" id="SZX71533.1"/>
    </source>
</evidence>
<name>A0A383W2Y7_TETOB</name>
<protein>
    <submittedName>
        <fullName evidence="2">Uncharacterized protein</fullName>
    </submittedName>
</protein>
<evidence type="ECO:0000256" key="1">
    <source>
        <dbReference type="SAM" id="SignalP"/>
    </source>
</evidence>